<proteinExistence type="predicted"/>
<evidence type="ECO:0000313" key="3">
    <source>
        <dbReference type="Proteomes" id="UP000092952"/>
    </source>
</evidence>
<dbReference type="KEGG" id="gbi:PG2T_14265"/>
<accession>A0A1B1YWL5</accession>
<reference evidence="3" key="1">
    <citation type="submission" date="2016-03" db="EMBL/GenBank/DDBJ databases">
        <title>Complete genome sequence of Solimmundus cernigliae, representing a novel lineage of polycyclic aromatic hydrocarbon degraders within the Gammaproteobacteria.</title>
        <authorList>
            <person name="Singleton D.R."/>
            <person name="Dickey A.N."/>
            <person name="Scholl E.H."/>
            <person name="Wright F.A."/>
            <person name="Aitken M.D."/>
        </authorList>
    </citation>
    <scope>NUCLEOTIDE SEQUENCE [LARGE SCALE GENOMIC DNA]</scope>
    <source>
        <strain evidence="3">TR3.2</strain>
    </source>
</reference>
<evidence type="ECO:0000259" key="1">
    <source>
        <dbReference type="Pfam" id="PF13649"/>
    </source>
</evidence>
<dbReference type="InterPro" id="IPR029063">
    <property type="entry name" value="SAM-dependent_MTases_sf"/>
</dbReference>
<feature type="domain" description="Methyltransferase" evidence="1">
    <location>
        <begin position="74"/>
        <end position="157"/>
    </location>
</feature>
<evidence type="ECO:0000313" key="2">
    <source>
        <dbReference type="EMBL" id="ANX05230.1"/>
    </source>
</evidence>
<dbReference type="OrthoDB" id="20930at2"/>
<dbReference type="InParanoid" id="A0A1B1YWL5"/>
<sequence>MAMLARLWRRIGSRRRLPASARDVDAAQLFTDFFRRNKWGGRHSLSGTGSDADQTRVIVRELPLLLRRLGVRSVLDVPCGDFEWMKRVDLTGIEYIGADIVVPLIDTNRRRRARPGVDFQVLDLTRDRLPAVDLVLCRDCLVHLSFAQAQQALANIAASGARYLLTTTFTGRSENADIPTGKWRALNLQRPPFNLPQPLELINERCTEKDGRYADKSLGLWPVAALRQA</sequence>
<gene>
    <name evidence="2" type="ORF">PG2T_14265</name>
</gene>
<dbReference type="AlphaFoldDB" id="A0A1B1YWL5"/>
<dbReference type="RefSeq" id="WP_068806958.1">
    <property type="nucleotide sequence ID" value="NZ_CP014671.1"/>
</dbReference>
<dbReference type="SUPFAM" id="SSF53335">
    <property type="entry name" value="S-adenosyl-L-methionine-dependent methyltransferases"/>
    <property type="match status" value="1"/>
</dbReference>
<keyword evidence="3" id="KW-1185">Reference proteome</keyword>
<dbReference type="STRING" id="1810504.PG2T_14265"/>
<dbReference type="InterPro" id="IPR041698">
    <property type="entry name" value="Methyltransf_25"/>
</dbReference>
<dbReference type="Pfam" id="PF13649">
    <property type="entry name" value="Methyltransf_25"/>
    <property type="match status" value="1"/>
</dbReference>
<dbReference type="EMBL" id="CP014671">
    <property type="protein sequence ID" value="ANX05230.1"/>
    <property type="molecule type" value="Genomic_DNA"/>
</dbReference>
<dbReference type="Proteomes" id="UP000092952">
    <property type="component" value="Chromosome"/>
</dbReference>
<dbReference type="Gene3D" id="3.40.50.150">
    <property type="entry name" value="Vaccinia Virus protein VP39"/>
    <property type="match status" value="1"/>
</dbReference>
<organism evidence="2 3">
    <name type="scientific">Immundisolibacter cernigliae</name>
    <dbReference type="NCBI Taxonomy" id="1810504"/>
    <lineage>
        <taxon>Bacteria</taxon>
        <taxon>Pseudomonadati</taxon>
        <taxon>Pseudomonadota</taxon>
        <taxon>Gammaproteobacteria</taxon>
        <taxon>Immundisolibacterales</taxon>
        <taxon>Immundisolibacteraceae</taxon>
        <taxon>Immundisolibacter</taxon>
    </lineage>
</organism>
<protein>
    <recommendedName>
        <fullName evidence="1">Methyltransferase domain-containing protein</fullName>
    </recommendedName>
</protein>
<name>A0A1B1YWL5_9GAMM</name>